<sequence length="94" mass="10209">MSSVAPEDYSVASQDARCRPRSLVSLPRLRVKVKPQDCEVAPKTTAAASKDQGTAPRRGPKVAPSTSSVTPRRECRLKDVCSCRAQDHEASQRS</sequence>
<keyword evidence="3" id="KW-1185">Reference proteome</keyword>
<evidence type="ECO:0000256" key="1">
    <source>
        <dbReference type="SAM" id="MobiDB-lite"/>
    </source>
</evidence>
<feature type="region of interest" description="Disordered" evidence="1">
    <location>
        <begin position="40"/>
        <end position="71"/>
    </location>
</feature>
<dbReference type="EMBL" id="BSYO01000154">
    <property type="protein sequence ID" value="GMH32154.1"/>
    <property type="molecule type" value="Genomic_DNA"/>
</dbReference>
<comment type="caution">
    <text evidence="2">The sequence shown here is derived from an EMBL/GenBank/DDBJ whole genome shotgun (WGS) entry which is preliminary data.</text>
</comment>
<accession>A0AAD3TMR8</accession>
<organism evidence="2 3">
    <name type="scientific">Nepenthes gracilis</name>
    <name type="common">Slender pitcher plant</name>
    <dbReference type="NCBI Taxonomy" id="150966"/>
    <lineage>
        <taxon>Eukaryota</taxon>
        <taxon>Viridiplantae</taxon>
        <taxon>Streptophyta</taxon>
        <taxon>Embryophyta</taxon>
        <taxon>Tracheophyta</taxon>
        <taxon>Spermatophyta</taxon>
        <taxon>Magnoliopsida</taxon>
        <taxon>eudicotyledons</taxon>
        <taxon>Gunneridae</taxon>
        <taxon>Pentapetalae</taxon>
        <taxon>Caryophyllales</taxon>
        <taxon>Nepenthaceae</taxon>
        <taxon>Nepenthes</taxon>
    </lineage>
</organism>
<name>A0AAD3TMR8_NEPGR</name>
<protein>
    <submittedName>
        <fullName evidence="2">Uncharacterized protein</fullName>
    </submittedName>
</protein>
<dbReference type="Proteomes" id="UP001279734">
    <property type="component" value="Unassembled WGS sequence"/>
</dbReference>
<dbReference type="AlphaFoldDB" id="A0AAD3TMR8"/>
<proteinExistence type="predicted"/>
<reference evidence="2" key="1">
    <citation type="submission" date="2023-05" db="EMBL/GenBank/DDBJ databases">
        <title>Nepenthes gracilis genome sequencing.</title>
        <authorList>
            <person name="Fukushima K."/>
        </authorList>
    </citation>
    <scope>NUCLEOTIDE SEQUENCE</scope>
    <source>
        <strain evidence="2">SING2019-196</strain>
    </source>
</reference>
<gene>
    <name evidence="2" type="ORF">Nepgr_033998</name>
</gene>
<evidence type="ECO:0000313" key="3">
    <source>
        <dbReference type="Proteomes" id="UP001279734"/>
    </source>
</evidence>
<evidence type="ECO:0000313" key="2">
    <source>
        <dbReference type="EMBL" id="GMH32154.1"/>
    </source>
</evidence>